<protein>
    <submittedName>
        <fullName evidence="1">Uncharacterized protein</fullName>
    </submittedName>
</protein>
<reference evidence="1 2" key="1">
    <citation type="submission" date="2021-03" db="EMBL/GenBank/DDBJ databases">
        <title>Sequencing the genomes of 1000 actinobacteria strains.</title>
        <authorList>
            <person name="Klenk H.-P."/>
        </authorList>
    </citation>
    <scope>NUCLEOTIDE SEQUENCE [LARGE SCALE GENOMIC DNA]</scope>
    <source>
        <strain evidence="1 2">DSM 13468</strain>
    </source>
</reference>
<comment type="caution">
    <text evidence="1">The sequence shown here is derived from an EMBL/GenBank/DDBJ whole genome shotgun (WGS) entry which is preliminary data.</text>
</comment>
<evidence type="ECO:0000313" key="1">
    <source>
        <dbReference type="EMBL" id="MBP2376849.1"/>
    </source>
</evidence>
<accession>A0ABS4WKW4</accession>
<gene>
    <name evidence="1" type="ORF">JOF42_000344</name>
</gene>
<dbReference type="Proteomes" id="UP000703720">
    <property type="component" value="Unassembled WGS sequence"/>
</dbReference>
<organism evidence="1 2">
    <name type="scientific">Microbacterium phyllosphaerae</name>
    <dbReference type="NCBI Taxonomy" id="124798"/>
    <lineage>
        <taxon>Bacteria</taxon>
        <taxon>Bacillati</taxon>
        <taxon>Actinomycetota</taxon>
        <taxon>Actinomycetes</taxon>
        <taxon>Micrococcales</taxon>
        <taxon>Microbacteriaceae</taxon>
        <taxon>Microbacterium</taxon>
    </lineage>
</organism>
<dbReference type="EMBL" id="JAGIOA010000001">
    <property type="protein sequence ID" value="MBP2376849.1"/>
    <property type="molecule type" value="Genomic_DNA"/>
</dbReference>
<sequence length="53" mass="5652">MADYGAVWMPADAVGMLQAEIEAIESQGSIGSGDRDIVREMRTLIRAANGDRG</sequence>
<keyword evidence="2" id="KW-1185">Reference proteome</keyword>
<proteinExistence type="predicted"/>
<name>A0ABS4WKW4_9MICO</name>
<evidence type="ECO:0000313" key="2">
    <source>
        <dbReference type="Proteomes" id="UP000703720"/>
    </source>
</evidence>